<sequence length="346" mass="38576">MSWQAGINIDHCVSALSKVLELDGASVELMFEGAYLRTAWFGIASLRDALHSKLQVPIAMKSITHSFEPGSTTSIETKGPRSSDHSGIVYIGGEGLRLANILITPFRRQCECTRMIHKQYSTSGVLDTQPPSHGRYAIVQKRAIAMFSAFLLELSVWVSLPLSHLSTPSDSSEASYLPLIKHLRGLISRANKKLHPRVGKLNPAKLANFIEVECFVLVACPETSLIDNKRATYILPRLRQVSHCKAIWPEQTRYQNQQSWLVRITGCFAIRNPDSAVALAENLVPKLYRKELSRIEYATRERRAQCAGAGKERDCERLHGRSIGLTRPFGLSWQFSSAECSEQGAL</sequence>
<dbReference type="PANTHER" id="PTHR10762">
    <property type="entry name" value="DIPHTHAMIDE BIOSYNTHESIS PROTEIN"/>
    <property type="match status" value="1"/>
</dbReference>
<dbReference type="PANTHER" id="PTHR10762:SF2">
    <property type="entry name" value="2-(3-AMINO-3-CARBOXYPROPYL)HISTIDINE SYNTHASE SUBUNIT 2"/>
    <property type="match status" value="1"/>
</dbReference>
<organism evidence="7 8">
    <name type="scientific">Mycena citricolor</name>
    <dbReference type="NCBI Taxonomy" id="2018698"/>
    <lineage>
        <taxon>Eukaryota</taxon>
        <taxon>Fungi</taxon>
        <taxon>Dikarya</taxon>
        <taxon>Basidiomycota</taxon>
        <taxon>Agaricomycotina</taxon>
        <taxon>Agaricomycetes</taxon>
        <taxon>Agaricomycetidae</taxon>
        <taxon>Agaricales</taxon>
        <taxon>Marasmiineae</taxon>
        <taxon>Mycenaceae</taxon>
        <taxon>Mycena</taxon>
    </lineage>
</organism>
<evidence type="ECO:0000256" key="4">
    <source>
        <dbReference type="ARBA" id="ARBA00022723"/>
    </source>
</evidence>
<name>A0AAD2K5S5_9AGAR</name>
<dbReference type="GO" id="GO:0090560">
    <property type="term" value="F:2-(3-amino-3-carboxypropyl)histidine synthase activity"/>
    <property type="evidence" value="ECO:0007669"/>
    <property type="project" value="InterPro"/>
</dbReference>
<dbReference type="Pfam" id="PF01866">
    <property type="entry name" value="Diphthamide_syn"/>
    <property type="match status" value="1"/>
</dbReference>
<dbReference type="InterPro" id="IPR042265">
    <property type="entry name" value="DPH1/DPH2_3"/>
</dbReference>
<evidence type="ECO:0000256" key="5">
    <source>
        <dbReference type="ARBA" id="ARBA00023004"/>
    </source>
</evidence>
<keyword evidence="8" id="KW-1185">Reference proteome</keyword>
<comment type="caution">
    <text evidence="7">The sequence shown here is derived from an EMBL/GenBank/DDBJ whole genome shotgun (WGS) entry which is preliminary data.</text>
</comment>
<evidence type="ECO:0000256" key="2">
    <source>
        <dbReference type="ARBA" id="ARBA00005156"/>
    </source>
</evidence>
<dbReference type="InterPro" id="IPR016435">
    <property type="entry name" value="DPH1/DPH2"/>
</dbReference>
<comment type="pathway">
    <text evidence="2">Protein modification; peptidyl-diphthamide biosynthesis.</text>
</comment>
<dbReference type="GO" id="GO:0017183">
    <property type="term" value="P:protein histidyl modification to diphthamide"/>
    <property type="evidence" value="ECO:0007669"/>
    <property type="project" value="InterPro"/>
</dbReference>
<dbReference type="Gene3D" id="3.40.50.11860">
    <property type="entry name" value="Diphthamide synthesis DPH1/DPH2 domain 3"/>
    <property type="match status" value="1"/>
</dbReference>
<dbReference type="GO" id="GO:0046872">
    <property type="term" value="F:metal ion binding"/>
    <property type="evidence" value="ECO:0007669"/>
    <property type="project" value="UniProtKB-KW"/>
</dbReference>
<evidence type="ECO:0000313" key="8">
    <source>
        <dbReference type="Proteomes" id="UP001295794"/>
    </source>
</evidence>
<accession>A0AAD2K5S5</accession>
<keyword evidence="4" id="KW-0479">Metal-binding</keyword>
<dbReference type="FunFam" id="3.40.50.11860:FF:000001">
    <property type="entry name" value="2-(3-amino-3-carboxypropyl)histidine synthase subunit 2"/>
    <property type="match status" value="1"/>
</dbReference>
<evidence type="ECO:0000256" key="3">
    <source>
        <dbReference type="ARBA" id="ARBA00006179"/>
    </source>
</evidence>
<evidence type="ECO:0000256" key="6">
    <source>
        <dbReference type="ARBA" id="ARBA00023014"/>
    </source>
</evidence>
<dbReference type="Proteomes" id="UP001295794">
    <property type="component" value="Unassembled WGS sequence"/>
</dbReference>
<dbReference type="NCBIfam" id="TIGR00322">
    <property type="entry name" value="diphth2_R"/>
    <property type="match status" value="1"/>
</dbReference>
<comment type="similarity">
    <text evidence="3">Belongs to the DPH1/DPH2 family. DPH2 subfamily.</text>
</comment>
<dbReference type="GO" id="GO:0051536">
    <property type="term" value="F:iron-sulfur cluster binding"/>
    <property type="evidence" value="ECO:0007669"/>
    <property type="project" value="UniProtKB-KW"/>
</dbReference>
<gene>
    <name evidence="7" type="ORF">MYCIT1_LOCUS28304</name>
</gene>
<keyword evidence="5" id="KW-0408">Iron</keyword>
<keyword evidence="6" id="KW-0411">Iron-sulfur</keyword>
<evidence type="ECO:0000313" key="7">
    <source>
        <dbReference type="EMBL" id="CAK5278754.1"/>
    </source>
</evidence>
<dbReference type="EMBL" id="CAVNYO010000426">
    <property type="protein sequence ID" value="CAK5278754.1"/>
    <property type="molecule type" value="Genomic_DNA"/>
</dbReference>
<comment type="cofactor">
    <cofactor evidence="1">
        <name>[4Fe-4S] cluster</name>
        <dbReference type="ChEBI" id="CHEBI:49883"/>
    </cofactor>
</comment>
<proteinExistence type="inferred from homology"/>
<protein>
    <submittedName>
        <fullName evidence="7">Uncharacterized protein</fullName>
    </submittedName>
</protein>
<dbReference type="AlphaFoldDB" id="A0AAD2K5S5"/>
<evidence type="ECO:0000256" key="1">
    <source>
        <dbReference type="ARBA" id="ARBA00001966"/>
    </source>
</evidence>
<reference evidence="7" key="1">
    <citation type="submission" date="2023-11" db="EMBL/GenBank/DDBJ databases">
        <authorList>
            <person name="De Vega J J."/>
            <person name="De Vega J J."/>
        </authorList>
    </citation>
    <scope>NUCLEOTIDE SEQUENCE</scope>
</reference>